<dbReference type="RefSeq" id="WP_100230699.1">
    <property type="nucleotide sequence ID" value="NZ_PGVG01000002.1"/>
</dbReference>
<proteinExistence type="predicted"/>
<reference evidence="1 2" key="1">
    <citation type="submission" date="2017-11" db="EMBL/GenBank/DDBJ databases">
        <title>Bradyrhizobium forestalis sp. nov., an efficient nitrogen-fixing bacterium isolated from nodules of forest legume species in the Amazon.</title>
        <authorList>
            <person name="Costa E.M."/>
            <person name="Guimaraes A."/>
            <person name="Carvalho T.S."/>
            <person name="Rodrigues T.L."/>
            <person name="Ribeiro P.R.A."/>
            <person name="Lebbe L."/>
            <person name="Willems A."/>
            <person name="Moreira F.M.S."/>
        </authorList>
    </citation>
    <scope>NUCLEOTIDE SEQUENCE [LARGE SCALE GENOMIC DNA]</scope>
    <source>
        <strain evidence="1 2">INPA54B</strain>
    </source>
</reference>
<protein>
    <submittedName>
        <fullName evidence="1">Uncharacterized protein</fullName>
    </submittedName>
</protein>
<keyword evidence="2" id="KW-1185">Reference proteome</keyword>
<evidence type="ECO:0000313" key="1">
    <source>
        <dbReference type="EMBL" id="PJG56728.1"/>
    </source>
</evidence>
<organism evidence="1 2">
    <name type="scientific">Bradyrhizobium forestalis</name>
    <dbReference type="NCBI Taxonomy" id="1419263"/>
    <lineage>
        <taxon>Bacteria</taxon>
        <taxon>Pseudomonadati</taxon>
        <taxon>Pseudomonadota</taxon>
        <taxon>Alphaproteobacteria</taxon>
        <taxon>Hyphomicrobiales</taxon>
        <taxon>Nitrobacteraceae</taxon>
        <taxon>Bradyrhizobium</taxon>
    </lineage>
</organism>
<dbReference type="OrthoDB" id="8246776at2"/>
<dbReference type="EMBL" id="PGVG01000002">
    <property type="protein sequence ID" value="PJG56728.1"/>
    <property type="molecule type" value="Genomic_DNA"/>
</dbReference>
<accession>A0A2M8RFX8</accession>
<name>A0A2M8RFX8_9BRAD</name>
<gene>
    <name evidence="1" type="ORF">CVM73_04070</name>
</gene>
<comment type="caution">
    <text evidence="1">The sequence shown here is derived from an EMBL/GenBank/DDBJ whole genome shotgun (WGS) entry which is preliminary data.</text>
</comment>
<sequence length="120" mass="13477">MKFVLVNHEPPLHAATCSTCSRLLRSGYVRHARTQRRYCDYDCYRRDELVTLLMQWSVPGRTGPAAGNVELAAGNMIETLTVLSAVWCWSYTINAWTFARALTGAYLDGRDLITMEGGDT</sequence>
<dbReference type="Proteomes" id="UP000231194">
    <property type="component" value="Unassembled WGS sequence"/>
</dbReference>
<dbReference type="AlphaFoldDB" id="A0A2M8RFX8"/>
<evidence type="ECO:0000313" key="2">
    <source>
        <dbReference type="Proteomes" id="UP000231194"/>
    </source>
</evidence>